<protein>
    <recommendedName>
        <fullName evidence="8">tRNA(Ile)-lysidine synthase</fullName>
        <ecNumber evidence="8">6.3.4.19</ecNumber>
    </recommendedName>
    <alternativeName>
        <fullName evidence="8">tRNA(Ile)-2-lysyl-cytidine synthase</fullName>
    </alternativeName>
    <alternativeName>
        <fullName evidence="8">tRNA(Ile)-lysidine synthetase</fullName>
    </alternativeName>
</protein>
<comment type="catalytic activity">
    <reaction evidence="7 8">
        <text>cytidine(34) in tRNA(Ile2) + L-lysine + ATP = lysidine(34) in tRNA(Ile2) + AMP + diphosphate + H(+)</text>
        <dbReference type="Rhea" id="RHEA:43744"/>
        <dbReference type="Rhea" id="RHEA-COMP:10625"/>
        <dbReference type="Rhea" id="RHEA-COMP:10670"/>
        <dbReference type="ChEBI" id="CHEBI:15378"/>
        <dbReference type="ChEBI" id="CHEBI:30616"/>
        <dbReference type="ChEBI" id="CHEBI:32551"/>
        <dbReference type="ChEBI" id="CHEBI:33019"/>
        <dbReference type="ChEBI" id="CHEBI:82748"/>
        <dbReference type="ChEBI" id="CHEBI:83665"/>
        <dbReference type="ChEBI" id="CHEBI:456215"/>
        <dbReference type="EC" id="6.3.4.19"/>
    </reaction>
</comment>
<dbReference type="PANTHER" id="PTHR43033">
    <property type="entry name" value="TRNA(ILE)-LYSIDINE SYNTHASE-RELATED"/>
    <property type="match status" value="1"/>
</dbReference>
<evidence type="ECO:0000313" key="11">
    <source>
        <dbReference type="Proteomes" id="UP000076476"/>
    </source>
</evidence>
<evidence type="ECO:0000313" key="10">
    <source>
        <dbReference type="EMBL" id="KZN96746.1"/>
    </source>
</evidence>
<comment type="domain">
    <text evidence="8">The N-terminal region contains the highly conserved SGGXDS motif, predicted to be a P-loop motif involved in ATP binding.</text>
</comment>
<dbReference type="PANTHER" id="PTHR43033:SF1">
    <property type="entry name" value="TRNA(ILE)-LYSIDINE SYNTHASE-RELATED"/>
    <property type="match status" value="1"/>
</dbReference>
<dbReference type="GO" id="GO:0005524">
    <property type="term" value="F:ATP binding"/>
    <property type="evidence" value="ECO:0007669"/>
    <property type="project" value="UniProtKB-UniRule"/>
</dbReference>
<dbReference type="InterPro" id="IPR012796">
    <property type="entry name" value="Lysidine-tRNA-synth_C"/>
</dbReference>
<comment type="similarity">
    <text evidence="8">Belongs to the tRNA(Ile)-lysidine synthase family.</text>
</comment>
<evidence type="ECO:0000256" key="6">
    <source>
        <dbReference type="ARBA" id="ARBA00022840"/>
    </source>
</evidence>
<feature type="domain" description="Lysidine-tRNA(Ile) synthetase C-terminal" evidence="9">
    <location>
        <begin position="381"/>
        <end position="454"/>
    </location>
</feature>
<gene>
    <name evidence="8" type="primary">tilS</name>
    <name evidence="10" type="ORF">AZI98_06990</name>
</gene>
<dbReference type="Proteomes" id="UP000076476">
    <property type="component" value="Unassembled WGS sequence"/>
</dbReference>
<dbReference type="SUPFAM" id="SSF56037">
    <property type="entry name" value="PheT/TilS domain"/>
    <property type="match status" value="1"/>
</dbReference>
<keyword evidence="2 8" id="KW-0963">Cytoplasm</keyword>
<accession>A0A165Y5E7</accession>
<evidence type="ECO:0000256" key="2">
    <source>
        <dbReference type="ARBA" id="ARBA00022490"/>
    </source>
</evidence>
<dbReference type="GO" id="GO:0005737">
    <property type="term" value="C:cytoplasm"/>
    <property type="evidence" value="ECO:0007669"/>
    <property type="project" value="UniProtKB-SubCell"/>
</dbReference>
<name>A0A165Y5E7_9BACI</name>
<dbReference type="InterPro" id="IPR012795">
    <property type="entry name" value="tRNA_Ile_lys_synt_N"/>
</dbReference>
<dbReference type="AlphaFoldDB" id="A0A165Y5E7"/>
<dbReference type="InterPro" id="IPR012094">
    <property type="entry name" value="tRNA_Ile_lys_synt"/>
</dbReference>
<dbReference type="NCBIfam" id="TIGR02433">
    <property type="entry name" value="lysidine_TilS_C"/>
    <property type="match status" value="1"/>
</dbReference>
<dbReference type="InterPro" id="IPR011063">
    <property type="entry name" value="TilS/TtcA_N"/>
</dbReference>
<dbReference type="CDD" id="cd01992">
    <property type="entry name" value="TilS_N"/>
    <property type="match status" value="1"/>
</dbReference>
<organism evidence="10 11">
    <name type="scientific">Aeribacillus pallidus</name>
    <dbReference type="NCBI Taxonomy" id="33936"/>
    <lineage>
        <taxon>Bacteria</taxon>
        <taxon>Bacillati</taxon>
        <taxon>Bacillota</taxon>
        <taxon>Bacilli</taxon>
        <taxon>Bacillales</taxon>
        <taxon>Bacillaceae</taxon>
        <taxon>Aeribacillus</taxon>
    </lineage>
</organism>
<comment type="caution">
    <text evidence="10">The sequence shown here is derived from an EMBL/GenBank/DDBJ whole genome shotgun (WGS) entry which is preliminary data.</text>
</comment>
<evidence type="ECO:0000259" key="9">
    <source>
        <dbReference type="SMART" id="SM00977"/>
    </source>
</evidence>
<keyword evidence="6 8" id="KW-0067">ATP-binding</keyword>
<comment type="function">
    <text evidence="8">Ligates lysine onto the cytidine present at position 34 of the AUA codon-specific tRNA(Ile) that contains the anticodon CAU, in an ATP-dependent manner. Cytidine is converted to lysidine, thus changing the amino acid specificity of the tRNA from methionine to isoleucine.</text>
</comment>
<dbReference type="HAMAP" id="MF_01161">
    <property type="entry name" value="tRNA_Ile_lys_synt"/>
    <property type="match status" value="1"/>
</dbReference>
<keyword evidence="3 8" id="KW-0436">Ligase</keyword>
<reference evidence="10 11" key="1">
    <citation type="submission" date="2016-04" db="EMBL/GenBank/DDBJ databases">
        <title>Draft genome sequence of Aeribacillus pallidus 8m3 from petroleum reservoir.</title>
        <authorList>
            <person name="Poltaraus A.B."/>
            <person name="Nazina T.N."/>
            <person name="Tourova T.P."/>
            <person name="Malakho S.M."/>
            <person name="Korshunova A.V."/>
            <person name="Sokolova D.S."/>
        </authorList>
    </citation>
    <scope>NUCLEOTIDE SEQUENCE [LARGE SCALE GENOMIC DNA]</scope>
    <source>
        <strain evidence="10 11">8m3</strain>
    </source>
</reference>
<dbReference type="STRING" id="33936.AZI98_06990"/>
<dbReference type="Pfam" id="PF01171">
    <property type="entry name" value="ATP_bind_3"/>
    <property type="match status" value="1"/>
</dbReference>
<evidence type="ECO:0000256" key="5">
    <source>
        <dbReference type="ARBA" id="ARBA00022741"/>
    </source>
</evidence>
<evidence type="ECO:0000256" key="1">
    <source>
        <dbReference type="ARBA" id="ARBA00004496"/>
    </source>
</evidence>
<evidence type="ECO:0000256" key="3">
    <source>
        <dbReference type="ARBA" id="ARBA00022598"/>
    </source>
</evidence>
<dbReference type="Gene3D" id="3.30.465.60">
    <property type="match status" value="1"/>
</dbReference>
<keyword evidence="11" id="KW-1185">Reference proteome</keyword>
<sequence length="459" mass="53276">MIQNVCAFIEKHQLLQKNSTVIVGVSGGPDSLALLHFLNTFKDQYGITVIAAHVDHMFRGIESQKEMEFVINFCRELNIPCYAKQINAARYAEKHRLNAQQAARECRYQFFLELMDQLQSDALALAHHGDDQIETILMNLVRGTIGKGLAGIPVIRPFGRGRIIRPFLAATKEEILKYCEEFQLAPRFDPSNEKDTYTRNRFRKYVLPFLKKENKRLHEHFQYFSEVFLDDERFLEELTKEKLNKVVIRKTNSSVTIHKQEYKKLPDPIKRRAVYQILNDLIKSGSFSAVHIENVNEFLLKAHPSGMLHLPMGLKVIKSYDECTFTFHSPNSESFRYTMPVPGKLHLPNGKIFFTETFFGIPSYKGDDVFYLPKKWYVPPLIIRSRKKGDKMTIKGMNGTKKVKDIFIDKKIPREERNLLPIVENGNGQIIWIPLVKKSNLEEISITNESYIVLQYKEQ</sequence>
<dbReference type="InterPro" id="IPR014729">
    <property type="entry name" value="Rossmann-like_a/b/a_fold"/>
</dbReference>
<dbReference type="Gene3D" id="3.40.50.620">
    <property type="entry name" value="HUPs"/>
    <property type="match status" value="1"/>
</dbReference>
<evidence type="ECO:0000256" key="7">
    <source>
        <dbReference type="ARBA" id="ARBA00048539"/>
    </source>
</evidence>
<proteinExistence type="inferred from homology"/>
<dbReference type="EMBL" id="LWBR01000015">
    <property type="protein sequence ID" value="KZN96746.1"/>
    <property type="molecule type" value="Genomic_DNA"/>
</dbReference>
<dbReference type="EC" id="6.3.4.19" evidence="8"/>
<keyword evidence="4 8" id="KW-0819">tRNA processing</keyword>
<dbReference type="GO" id="GO:0006400">
    <property type="term" value="P:tRNA modification"/>
    <property type="evidence" value="ECO:0007669"/>
    <property type="project" value="UniProtKB-UniRule"/>
</dbReference>
<evidence type="ECO:0000256" key="4">
    <source>
        <dbReference type="ARBA" id="ARBA00022694"/>
    </source>
</evidence>
<comment type="subcellular location">
    <subcellularLocation>
        <location evidence="1 8">Cytoplasm</location>
    </subcellularLocation>
</comment>
<keyword evidence="5 8" id="KW-0547">Nucleotide-binding</keyword>
<dbReference type="GO" id="GO:0032267">
    <property type="term" value="F:tRNA(Ile)-lysidine synthase activity"/>
    <property type="evidence" value="ECO:0007669"/>
    <property type="project" value="UniProtKB-EC"/>
</dbReference>
<dbReference type="SUPFAM" id="SSF52402">
    <property type="entry name" value="Adenine nucleotide alpha hydrolases-like"/>
    <property type="match status" value="1"/>
</dbReference>
<dbReference type="SMART" id="SM00977">
    <property type="entry name" value="TilS_C"/>
    <property type="match status" value="1"/>
</dbReference>
<dbReference type="Pfam" id="PF11734">
    <property type="entry name" value="TilS_C"/>
    <property type="match status" value="1"/>
</dbReference>
<evidence type="ECO:0000256" key="8">
    <source>
        <dbReference type="HAMAP-Rule" id="MF_01161"/>
    </source>
</evidence>
<dbReference type="SUPFAM" id="SSF82829">
    <property type="entry name" value="MesJ substrate recognition domain-like"/>
    <property type="match status" value="1"/>
</dbReference>
<feature type="binding site" evidence="8">
    <location>
        <begin position="26"/>
        <end position="31"/>
    </location>
    <ligand>
        <name>ATP</name>
        <dbReference type="ChEBI" id="CHEBI:30616"/>
    </ligand>
</feature>
<dbReference type="NCBIfam" id="TIGR02432">
    <property type="entry name" value="lysidine_TilS_N"/>
    <property type="match status" value="1"/>
</dbReference>